<dbReference type="InterPro" id="IPR036162">
    <property type="entry name" value="Resolvase-like_N_sf"/>
</dbReference>
<protein>
    <submittedName>
        <fullName evidence="7">Recombinase</fullName>
    </submittedName>
</protein>
<keyword evidence="2" id="KW-0238">DNA-binding</keyword>
<dbReference type="GO" id="GO:0015074">
    <property type="term" value="P:DNA integration"/>
    <property type="evidence" value="ECO:0007669"/>
    <property type="project" value="UniProtKB-KW"/>
</dbReference>
<evidence type="ECO:0000259" key="6">
    <source>
        <dbReference type="PROSITE" id="PS51736"/>
    </source>
</evidence>
<organism evidence="7">
    <name type="scientific">Escherichia coli</name>
    <dbReference type="NCBI Taxonomy" id="562"/>
    <lineage>
        <taxon>Bacteria</taxon>
        <taxon>Pseudomonadati</taxon>
        <taxon>Pseudomonadota</taxon>
        <taxon>Gammaproteobacteria</taxon>
        <taxon>Enterobacterales</taxon>
        <taxon>Enterobacteriaceae</taxon>
        <taxon>Escherichia</taxon>
    </lineage>
</organism>
<reference evidence="7" key="1">
    <citation type="journal article" date="2018" name="Vet. Microbiol.">
        <title>Characterization of plasmids harboring blaCTX-M genes in Escherichia coli from French pigs.</title>
        <authorList>
            <person name="Lucas P."/>
            <person name="Jouy E."/>
            <person name="Le Devendec L."/>
            <person name="de Boisseson C."/>
            <person name="Perrin-Guyomard A."/>
            <person name="Jove T."/>
            <person name="Blanchard Y."/>
            <person name="Touzain F."/>
            <person name="Kempf I."/>
        </authorList>
    </citation>
    <scope>NUCLEOTIDE SEQUENCE</scope>
    <source>
        <strain evidence="7">07-169</strain>
        <plasmid evidence="7">p07-169</plasmid>
    </source>
</reference>
<geneLocation type="plasmid" evidence="7">
    <name>p07-169</name>
</geneLocation>
<dbReference type="PROSITE" id="PS51736">
    <property type="entry name" value="RECOMBINASES_3"/>
    <property type="match status" value="1"/>
</dbReference>
<evidence type="ECO:0000256" key="1">
    <source>
        <dbReference type="ARBA" id="ARBA00022908"/>
    </source>
</evidence>
<gene>
    <name evidence="7" type="ORF">D0359_00001</name>
</gene>
<keyword evidence="3" id="KW-0233">DNA recombination</keyword>
<dbReference type="SUPFAM" id="SSF53041">
    <property type="entry name" value="Resolvase-like"/>
    <property type="match status" value="1"/>
</dbReference>
<dbReference type="AlphaFoldDB" id="A0A3G4RQN6"/>
<keyword evidence="1" id="KW-0229">DNA integration</keyword>
<name>A0A3G4RQN6_ECOLX</name>
<dbReference type="EMBL" id="MH846942">
    <property type="protein sequence ID" value="AYU68006.1"/>
    <property type="molecule type" value="Genomic_DNA"/>
</dbReference>
<keyword evidence="7" id="KW-0614">Plasmid</keyword>
<dbReference type="GO" id="GO:0000150">
    <property type="term" value="F:DNA strand exchange activity"/>
    <property type="evidence" value="ECO:0007669"/>
    <property type="project" value="InterPro"/>
</dbReference>
<dbReference type="Gene3D" id="3.40.50.1390">
    <property type="entry name" value="Resolvase, N-terminal catalytic domain"/>
    <property type="match status" value="1"/>
</dbReference>
<accession>A0A3G4RQN6</accession>
<dbReference type="InterPro" id="IPR006118">
    <property type="entry name" value="Recombinase_CS"/>
</dbReference>
<dbReference type="GO" id="GO:0003677">
    <property type="term" value="F:DNA binding"/>
    <property type="evidence" value="ECO:0007669"/>
    <property type="project" value="UniProtKB-KW"/>
</dbReference>
<sequence>MRLFGYARVSTSQQSLDIQIGALKNAGVKANRIFTDKASGSSSALLQIVGGDKLIIPFC</sequence>
<feature type="domain" description="Resolvase/invertase-type recombinase catalytic" evidence="6">
    <location>
        <begin position="2"/>
        <end position="59"/>
    </location>
</feature>
<evidence type="ECO:0000256" key="3">
    <source>
        <dbReference type="ARBA" id="ARBA00023172"/>
    </source>
</evidence>
<dbReference type="Pfam" id="PF00239">
    <property type="entry name" value="Resolvase"/>
    <property type="match status" value="1"/>
</dbReference>
<proteinExistence type="predicted"/>
<evidence type="ECO:0000256" key="5">
    <source>
        <dbReference type="PROSITE-ProRule" id="PRU10137"/>
    </source>
</evidence>
<evidence type="ECO:0000313" key="7">
    <source>
        <dbReference type="EMBL" id="AYU68006.1"/>
    </source>
</evidence>
<evidence type="ECO:0000256" key="2">
    <source>
        <dbReference type="ARBA" id="ARBA00023125"/>
    </source>
</evidence>
<evidence type="ECO:0000256" key="4">
    <source>
        <dbReference type="PIRSR" id="PIRSR606118-50"/>
    </source>
</evidence>
<feature type="active site" description="O-(5'-phospho-DNA)-serine intermediate" evidence="4 5">
    <location>
        <position position="10"/>
    </location>
</feature>
<dbReference type="InterPro" id="IPR006119">
    <property type="entry name" value="Resolv_N"/>
</dbReference>
<dbReference type="PROSITE" id="PS00397">
    <property type="entry name" value="RECOMBINASES_1"/>
    <property type="match status" value="1"/>
</dbReference>